<dbReference type="PROSITE" id="PS50894">
    <property type="entry name" value="HPT"/>
    <property type="match status" value="1"/>
</dbReference>
<dbReference type="SUPFAM" id="SSF50341">
    <property type="entry name" value="CheW-like"/>
    <property type="match status" value="1"/>
</dbReference>
<dbReference type="Pfam" id="PF02895">
    <property type="entry name" value="H-kinase_dim"/>
    <property type="match status" value="1"/>
</dbReference>
<dbReference type="InterPro" id="IPR004105">
    <property type="entry name" value="CheA-like_dim"/>
</dbReference>
<dbReference type="EMBL" id="CP001931">
    <property type="protein sequence ID" value="ADC89146.1"/>
    <property type="molecule type" value="Genomic_DNA"/>
</dbReference>
<dbReference type="Gene3D" id="1.10.287.560">
    <property type="entry name" value="Histidine kinase CheA-like, homodimeric domain"/>
    <property type="match status" value="1"/>
</dbReference>
<dbReference type="InterPro" id="IPR036890">
    <property type="entry name" value="HATPase_C_sf"/>
</dbReference>
<dbReference type="InterPro" id="IPR004358">
    <property type="entry name" value="Sig_transdc_His_kin-like_C"/>
</dbReference>
<dbReference type="InterPro" id="IPR005467">
    <property type="entry name" value="His_kinase_dom"/>
</dbReference>
<sequence length="594" mass="65911">MIPEEMREVFEEFVLEAKEHLEELEKTLLHLEKVPNDLSAINAAFRSMHTIKGGASFLGLTPIVEVAHAAEDVLSKAREGSLHLTSTTTDLLLKSVDFIRSALEAYVEGKPVSDYGELLKALRHQEETKLEERPSLDKLLEKYGLSHLKGRPVEELLEEVVLMPPDRRPTELIAALEEALHGESEDVPEKGEQVPPPSQSKEEGERVLRIDVQKVETLMNLVGELVLERNRLLRIMQAMMEEGLSRRVEELESVVSSIDRIVGDLQLAVMKTRMQPVRKLFQKFPRVVRDLSRALGKEVVLITEGEDTEMDKSLIERLEDPLIHLVRNAVDHGIEYPEERERLGKPREGRVLLKAYYQGDRVYISVEDDGRGIDVDRVKEKALEKGIVSRERLEKLTDKEVLSLIFSPGFSTADHVSEVSGRGVGMDVVLSTVTSFRGTVDIASERGKGTKVVMSFPLTVGIIKSLIVKVGDRLFAIPIHSVLEIVSADSAEISHVSGEEVLILRGNTIPLLHLSEILGMERRHVGFIVVALAGNRRVAFGVDDLLGDEEVVIKPLGKLFGEIEGISGATITGDGSVVLILDPVGIVKRTVGML</sequence>
<dbReference type="GO" id="GO:0005737">
    <property type="term" value="C:cytoplasm"/>
    <property type="evidence" value="ECO:0007669"/>
    <property type="project" value="InterPro"/>
</dbReference>
<feature type="domain" description="Histidine kinase" evidence="14">
    <location>
        <begin position="220"/>
        <end position="460"/>
    </location>
</feature>
<evidence type="ECO:0000259" key="14">
    <source>
        <dbReference type="PROSITE" id="PS50109"/>
    </source>
</evidence>
<accession>D3SPQ9</accession>
<dbReference type="SUPFAM" id="SSF47226">
    <property type="entry name" value="Histidine-containing phosphotransfer domain, HPT domain"/>
    <property type="match status" value="1"/>
</dbReference>
<dbReference type="SMART" id="SM00387">
    <property type="entry name" value="HATPase_c"/>
    <property type="match status" value="1"/>
</dbReference>
<evidence type="ECO:0000256" key="13">
    <source>
        <dbReference type="SAM" id="MobiDB-lite"/>
    </source>
</evidence>
<dbReference type="InterPro" id="IPR003594">
    <property type="entry name" value="HATPase_dom"/>
</dbReference>
<dbReference type="PROSITE" id="PS50109">
    <property type="entry name" value="HIS_KIN"/>
    <property type="match status" value="1"/>
</dbReference>
<feature type="compositionally biased region" description="Basic and acidic residues" evidence="13">
    <location>
        <begin position="181"/>
        <end position="192"/>
    </location>
</feature>
<evidence type="ECO:0000256" key="2">
    <source>
        <dbReference type="ARBA" id="ARBA00012438"/>
    </source>
</evidence>
<evidence type="ECO:0000256" key="6">
    <source>
        <dbReference type="ARBA" id="ARBA00022679"/>
    </source>
</evidence>
<comment type="catalytic activity">
    <reaction evidence="1">
        <text>ATP + protein L-histidine = ADP + protein N-phospho-L-histidine.</text>
        <dbReference type="EC" id="2.7.13.3"/>
    </reaction>
</comment>
<feature type="modified residue" description="Phosphohistidine" evidence="12">
    <location>
        <position position="49"/>
    </location>
</feature>
<dbReference type="SUPFAM" id="SSF55874">
    <property type="entry name" value="ATPase domain of HSP90 chaperone/DNA topoisomerase II/histidine kinase"/>
    <property type="match status" value="1"/>
</dbReference>
<dbReference type="Pfam" id="PF01627">
    <property type="entry name" value="Hpt"/>
    <property type="match status" value="1"/>
</dbReference>
<evidence type="ECO:0000256" key="4">
    <source>
        <dbReference type="ARBA" id="ARBA00022500"/>
    </source>
</evidence>
<dbReference type="CDD" id="cd16916">
    <property type="entry name" value="HATPase_CheA-like"/>
    <property type="match status" value="1"/>
</dbReference>
<dbReference type="OrthoDB" id="9803176at2"/>
<dbReference type="CDD" id="cd00731">
    <property type="entry name" value="CheA_reg"/>
    <property type="match status" value="1"/>
</dbReference>
<evidence type="ECO:0000256" key="5">
    <source>
        <dbReference type="ARBA" id="ARBA00022553"/>
    </source>
</evidence>
<dbReference type="InterPro" id="IPR002545">
    <property type="entry name" value="CheW-lke_dom"/>
</dbReference>
<dbReference type="SMART" id="SM00073">
    <property type="entry name" value="HPT"/>
    <property type="match status" value="1"/>
</dbReference>
<dbReference type="HOGENOM" id="CLU_000650_3_7_0"/>
<dbReference type="Proteomes" id="UP000002043">
    <property type="component" value="Chromosome"/>
</dbReference>
<dbReference type="InterPro" id="IPR036641">
    <property type="entry name" value="HPT_dom_sf"/>
</dbReference>
<name>D3SPQ9_THEAH</name>
<feature type="domain" description="CheW-like" evidence="15">
    <location>
        <begin position="462"/>
        <end position="592"/>
    </location>
</feature>
<evidence type="ECO:0000256" key="8">
    <source>
        <dbReference type="ARBA" id="ARBA00022777"/>
    </source>
</evidence>
<keyword evidence="9" id="KW-0067">ATP-binding</keyword>
<dbReference type="InterPro" id="IPR036097">
    <property type="entry name" value="HisK_dim/P_sf"/>
</dbReference>
<dbReference type="RefSeq" id="WP_012991553.1">
    <property type="nucleotide sequence ID" value="NC_013894.1"/>
</dbReference>
<comment type="function">
    <text evidence="11">Involved in the transmission of sensory signals from the chemoreceptors to the flagellar motors. CheA is autophosphorylated; it can transfer its phosphate group to either CheB or CheY.</text>
</comment>
<dbReference type="EC" id="2.7.13.3" evidence="2"/>
<dbReference type="SMART" id="SM00260">
    <property type="entry name" value="CheW"/>
    <property type="match status" value="1"/>
</dbReference>
<dbReference type="AlphaFoldDB" id="D3SPQ9"/>
<keyword evidence="5 12" id="KW-0597">Phosphoprotein</keyword>
<dbReference type="CDD" id="cd00088">
    <property type="entry name" value="HPT"/>
    <property type="match status" value="1"/>
</dbReference>
<dbReference type="InterPro" id="IPR051315">
    <property type="entry name" value="Bact_Chemotaxis_CheA"/>
</dbReference>
<evidence type="ECO:0000256" key="1">
    <source>
        <dbReference type="ARBA" id="ARBA00000085"/>
    </source>
</evidence>
<evidence type="ECO:0000259" key="16">
    <source>
        <dbReference type="PROSITE" id="PS50894"/>
    </source>
</evidence>
<evidence type="ECO:0000256" key="9">
    <source>
        <dbReference type="ARBA" id="ARBA00022840"/>
    </source>
</evidence>
<dbReference type="Gene3D" id="2.30.30.40">
    <property type="entry name" value="SH3 Domains"/>
    <property type="match status" value="1"/>
</dbReference>
<dbReference type="GO" id="GO:0000155">
    <property type="term" value="F:phosphorelay sensor kinase activity"/>
    <property type="evidence" value="ECO:0007669"/>
    <property type="project" value="InterPro"/>
</dbReference>
<dbReference type="eggNOG" id="COG2198">
    <property type="taxonomic scope" value="Bacteria"/>
</dbReference>
<dbReference type="KEGG" id="tal:Thal_0512"/>
<evidence type="ECO:0000256" key="11">
    <source>
        <dbReference type="ARBA" id="ARBA00035100"/>
    </source>
</evidence>
<keyword evidence="4" id="KW-0145">Chemotaxis</keyword>
<keyword evidence="6" id="KW-0808">Transferase</keyword>
<reference evidence="18" key="1">
    <citation type="journal article" date="2010" name="Stand. Genomic Sci.">
        <title>Complete genome sequence of Thermocrinis albus type strain (HI 11/12T).</title>
        <authorList>
            <person name="Wirth R."/>
            <person name="Sikorski J."/>
            <person name="Brambilla E."/>
            <person name="Misra M."/>
            <person name="Lapidus A."/>
            <person name="Copeland A."/>
            <person name="Nolan M."/>
            <person name="Lucas S."/>
            <person name="Chen F."/>
            <person name="Tice H."/>
            <person name="Cheng J.F."/>
            <person name="Han C."/>
            <person name="Detter J.C."/>
            <person name="Tapia R."/>
            <person name="Bruce D."/>
            <person name="Goodwin L."/>
            <person name="Pitluck S."/>
            <person name="Pati A."/>
            <person name="Anderson I."/>
            <person name="Ivanova N."/>
            <person name="Mavromatis K."/>
            <person name="Mikhailova N."/>
            <person name="Chen A."/>
            <person name="Palaniappan K."/>
            <person name="Bilek Y."/>
            <person name="Hader T."/>
            <person name="Land M."/>
            <person name="Hauser L."/>
            <person name="Chang Y.J."/>
            <person name="Jeffries C.D."/>
            <person name="Tindall B.J."/>
            <person name="Rohde M."/>
            <person name="Goker M."/>
            <person name="Bristow J."/>
            <person name="Eisen J.A."/>
            <person name="Markowitz V."/>
            <person name="Hugenholtz P."/>
            <person name="Kyrpides N.C."/>
            <person name="Klenk H.P."/>
        </authorList>
    </citation>
    <scope>NUCLEOTIDE SEQUENCE [LARGE SCALE GENOMIC DNA]</scope>
    <source>
        <strain evidence="18">DSM 14484 / JCM 11386 / HI 11/12</strain>
    </source>
</reference>
<evidence type="ECO:0000313" key="17">
    <source>
        <dbReference type="EMBL" id="ADC89146.1"/>
    </source>
</evidence>
<evidence type="ECO:0000256" key="7">
    <source>
        <dbReference type="ARBA" id="ARBA00022741"/>
    </source>
</evidence>
<keyword evidence="18" id="KW-1185">Reference proteome</keyword>
<feature type="domain" description="HPt" evidence="16">
    <location>
        <begin position="2"/>
        <end position="106"/>
    </location>
</feature>
<dbReference type="InterPro" id="IPR008207">
    <property type="entry name" value="Sig_transdc_His_kin_Hpt_dom"/>
</dbReference>
<evidence type="ECO:0000256" key="12">
    <source>
        <dbReference type="PROSITE-ProRule" id="PRU00110"/>
    </source>
</evidence>
<evidence type="ECO:0000256" key="3">
    <source>
        <dbReference type="ARBA" id="ARBA00021495"/>
    </source>
</evidence>
<dbReference type="Pfam" id="PF02518">
    <property type="entry name" value="HATPase_c"/>
    <property type="match status" value="1"/>
</dbReference>
<keyword evidence="10" id="KW-0902">Two-component regulatory system</keyword>
<dbReference type="GO" id="GO:0005524">
    <property type="term" value="F:ATP binding"/>
    <property type="evidence" value="ECO:0007669"/>
    <property type="project" value="UniProtKB-KW"/>
</dbReference>
<dbReference type="InterPro" id="IPR036061">
    <property type="entry name" value="CheW-like_dom_sf"/>
</dbReference>
<dbReference type="Gene3D" id="3.30.565.10">
    <property type="entry name" value="Histidine kinase-like ATPase, C-terminal domain"/>
    <property type="match status" value="1"/>
</dbReference>
<evidence type="ECO:0000313" key="18">
    <source>
        <dbReference type="Proteomes" id="UP000002043"/>
    </source>
</evidence>
<dbReference type="PRINTS" id="PR00344">
    <property type="entry name" value="BCTRLSENSOR"/>
</dbReference>
<dbReference type="FunFam" id="3.30.565.10:FF:000016">
    <property type="entry name" value="Chemotaxis protein CheA, putative"/>
    <property type="match status" value="1"/>
</dbReference>
<organism evidence="17 18">
    <name type="scientific">Thermocrinis albus (strain DSM 14484 / JCM 11386 / HI 11/12)</name>
    <dbReference type="NCBI Taxonomy" id="638303"/>
    <lineage>
        <taxon>Bacteria</taxon>
        <taxon>Pseudomonadati</taxon>
        <taxon>Aquificota</taxon>
        <taxon>Aquificia</taxon>
        <taxon>Aquificales</taxon>
        <taxon>Aquificaceae</taxon>
        <taxon>Thermocrinis</taxon>
    </lineage>
</organism>
<proteinExistence type="predicted"/>
<protein>
    <recommendedName>
        <fullName evidence="3">Chemotaxis protein CheA</fullName>
        <ecNumber evidence="2">2.7.13.3</ecNumber>
    </recommendedName>
</protein>
<dbReference type="InterPro" id="IPR037006">
    <property type="entry name" value="CheA-like_homodim_sf"/>
</dbReference>
<dbReference type="PANTHER" id="PTHR43395">
    <property type="entry name" value="SENSOR HISTIDINE KINASE CHEA"/>
    <property type="match status" value="1"/>
</dbReference>
<evidence type="ECO:0000259" key="15">
    <source>
        <dbReference type="PROSITE" id="PS50851"/>
    </source>
</evidence>
<dbReference type="eggNOG" id="COG0643">
    <property type="taxonomic scope" value="Bacteria"/>
</dbReference>
<dbReference type="GO" id="GO:0006935">
    <property type="term" value="P:chemotaxis"/>
    <property type="evidence" value="ECO:0007669"/>
    <property type="project" value="UniProtKB-KW"/>
</dbReference>
<evidence type="ECO:0000256" key="10">
    <source>
        <dbReference type="ARBA" id="ARBA00023012"/>
    </source>
</evidence>
<dbReference type="SMART" id="SM01231">
    <property type="entry name" value="H-kinase_dim"/>
    <property type="match status" value="1"/>
</dbReference>
<keyword evidence="7" id="KW-0547">Nucleotide-binding</keyword>
<dbReference type="SUPFAM" id="SSF47384">
    <property type="entry name" value="Homodimeric domain of signal transducing histidine kinase"/>
    <property type="match status" value="1"/>
</dbReference>
<gene>
    <name evidence="17" type="ordered locus">Thal_0512</name>
</gene>
<dbReference type="PROSITE" id="PS50851">
    <property type="entry name" value="CHEW"/>
    <property type="match status" value="1"/>
</dbReference>
<dbReference type="STRING" id="638303.Thal_0512"/>
<dbReference type="PANTHER" id="PTHR43395:SF10">
    <property type="entry name" value="CHEMOTAXIS PROTEIN CHEA"/>
    <property type="match status" value="1"/>
</dbReference>
<dbReference type="Gene3D" id="1.20.120.160">
    <property type="entry name" value="HPT domain"/>
    <property type="match status" value="1"/>
</dbReference>
<feature type="region of interest" description="Disordered" evidence="13">
    <location>
        <begin position="181"/>
        <end position="205"/>
    </location>
</feature>
<keyword evidence="8 17" id="KW-0418">Kinase</keyword>
<dbReference type="Pfam" id="PF01584">
    <property type="entry name" value="CheW"/>
    <property type="match status" value="1"/>
</dbReference>